<evidence type="ECO:0000256" key="2">
    <source>
        <dbReference type="ARBA" id="ARBA00022574"/>
    </source>
</evidence>
<gene>
    <name evidence="7" type="ORF">GEV33_011943</name>
</gene>
<dbReference type="InterPro" id="IPR019775">
    <property type="entry name" value="WD40_repeat_CS"/>
</dbReference>
<evidence type="ECO:0000256" key="1">
    <source>
        <dbReference type="ARBA" id="ARBA00007625"/>
    </source>
</evidence>
<keyword evidence="8" id="KW-1185">Reference proteome</keyword>
<accession>A0A8J6HAR3</accession>
<evidence type="ECO:0000256" key="3">
    <source>
        <dbReference type="ARBA" id="ARBA00022737"/>
    </source>
</evidence>
<dbReference type="PANTHER" id="PTHR44019">
    <property type="entry name" value="WD REPEAT-CONTAINING PROTEIN 55"/>
    <property type="match status" value="1"/>
</dbReference>
<dbReference type="SMART" id="SM00320">
    <property type="entry name" value="WD40"/>
    <property type="match status" value="6"/>
</dbReference>
<dbReference type="InterPro" id="IPR015943">
    <property type="entry name" value="WD40/YVTN_repeat-like_dom_sf"/>
</dbReference>
<keyword evidence="3" id="KW-0677">Repeat</keyword>
<name>A0A8J6HAR3_TENMO</name>
<dbReference type="PANTHER" id="PTHR44019:SF20">
    <property type="entry name" value="WD REPEAT-CONTAINING PROTEIN 55"/>
    <property type="match status" value="1"/>
</dbReference>
<feature type="compositionally biased region" description="Acidic residues" evidence="6">
    <location>
        <begin position="10"/>
        <end position="22"/>
    </location>
</feature>
<dbReference type="Gene3D" id="2.130.10.10">
    <property type="entry name" value="YVTN repeat-like/Quinoprotein amine dehydrogenase"/>
    <property type="match status" value="2"/>
</dbReference>
<comment type="similarity">
    <text evidence="1">Belongs to the WD repeat WDR55 family.</text>
</comment>
<evidence type="ECO:0000256" key="4">
    <source>
        <dbReference type="ARBA" id="ARBA00023478"/>
    </source>
</evidence>
<dbReference type="PROSITE" id="PS00678">
    <property type="entry name" value="WD_REPEATS_1"/>
    <property type="match status" value="1"/>
</dbReference>
<reference evidence="7" key="2">
    <citation type="submission" date="2021-08" db="EMBL/GenBank/DDBJ databases">
        <authorList>
            <person name="Eriksson T."/>
        </authorList>
    </citation>
    <scope>NUCLEOTIDE SEQUENCE</scope>
    <source>
        <strain evidence="7">Stoneville</strain>
        <tissue evidence="7">Whole head</tissue>
    </source>
</reference>
<dbReference type="Pfam" id="PF24796">
    <property type="entry name" value="WDR55"/>
    <property type="match status" value="1"/>
</dbReference>
<dbReference type="PROSITE" id="PS50082">
    <property type="entry name" value="WD_REPEATS_2"/>
    <property type="match status" value="3"/>
</dbReference>
<dbReference type="EMBL" id="JABDTM020027226">
    <property type="protein sequence ID" value="KAH0810851.1"/>
    <property type="molecule type" value="Genomic_DNA"/>
</dbReference>
<dbReference type="SUPFAM" id="SSF50978">
    <property type="entry name" value="WD40 repeat-like"/>
    <property type="match status" value="1"/>
</dbReference>
<evidence type="ECO:0000256" key="6">
    <source>
        <dbReference type="SAM" id="MobiDB-lite"/>
    </source>
</evidence>
<dbReference type="Proteomes" id="UP000719412">
    <property type="component" value="Unassembled WGS sequence"/>
</dbReference>
<comment type="caution">
    <text evidence="7">The sequence shown here is derived from an EMBL/GenBank/DDBJ whole genome shotgun (WGS) entry which is preliminary data.</text>
</comment>
<evidence type="ECO:0000313" key="7">
    <source>
        <dbReference type="EMBL" id="KAH0810851.1"/>
    </source>
</evidence>
<sequence length="410" mass="46462">MCNRNKRREDDEDDETDSDSDSSDVSMSDSDDSGANIESEGDNEERDKPDKAVEDEEEEDEVIKAIRSAADAKRDHPPAIHCEDFITDISFHPSEDLLGVANIVGDIVLYKYTNEENTIVRTFEVHTKSCRDIEFSGDGEALFSVAKDKTIMLSDVESGKLVRFYDEAHEVPIYCLLVIDENLFATGDDDGCVKLWDLRQNSPNPIYRTKKNEDYISDMVTNESKHYLLCSSGDGSLTTIDLHGRKIHMQSEEYEEELTCLGLFRTESKLLAGSSKGRLFLYNWNEFGLHSDIFPGTKSAVNDLIPITENIVVTACEDGVLRATHLFPHRHLGIVGQHDLSVEKVDICNDGQFIASASHNNDIKFWNIKYFEDFERVSHKHKKHDKKREMQNNLPSSKVQNVSDFFSGLC</sequence>
<protein>
    <recommendedName>
        <fullName evidence="4">WD repeat-containing protein 55 homolog</fullName>
    </recommendedName>
</protein>
<organism evidence="7 8">
    <name type="scientific">Tenebrio molitor</name>
    <name type="common">Yellow mealworm beetle</name>
    <dbReference type="NCBI Taxonomy" id="7067"/>
    <lineage>
        <taxon>Eukaryota</taxon>
        <taxon>Metazoa</taxon>
        <taxon>Ecdysozoa</taxon>
        <taxon>Arthropoda</taxon>
        <taxon>Hexapoda</taxon>
        <taxon>Insecta</taxon>
        <taxon>Pterygota</taxon>
        <taxon>Neoptera</taxon>
        <taxon>Endopterygota</taxon>
        <taxon>Coleoptera</taxon>
        <taxon>Polyphaga</taxon>
        <taxon>Cucujiformia</taxon>
        <taxon>Tenebrionidae</taxon>
        <taxon>Tenebrio</taxon>
    </lineage>
</organism>
<proteinExistence type="inferred from homology"/>
<evidence type="ECO:0000313" key="8">
    <source>
        <dbReference type="Proteomes" id="UP000719412"/>
    </source>
</evidence>
<reference evidence="7" key="1">
    <citation type="journal article" date="2020" name="J Insects Food Feed">
        <title>The yellow mealworm (Tenebrio molitor) genome: a resource for the emerging insects as food and feed industry.</title>
        <authorList>
            <person name="Eriksson T."/>
            <person name="Andere A."/>
            <person name="Kelstrup H."/>
            <person name="Emery V."/>
            <person name="Picard C."/>
        </authorList>
    </citation>
    <scope>NUCLEOTIDE SEQUENCE</scope>
    <source>
        <strain evidence="7">Stoneville</strain>
        <tissue evidence="7">Whole head</tissue>
    </source>
</reference>
<feature type="repeat" description="WD" evidence="5">
    <location>
        <begin position="123"/>
        <end position="164"/>
    </location>
</feature>
<feature type="repeat" description="WD" evidence="5">
    <location>
        <begin position="335"/>
        <end position="369"/>
    </location>
</feature>
<dbReference type="InterPro" id="IPR001680">
    <property type="entry name" value="WD40_rpt"/>
</dbReference>
<dbReference type="PROSITE" id="PS50294">
    <property type="entry name" value="WD_REPEATS_REGION"/>
    <property type="match status" value="1"/>
</dbReference>
<dbReference type="AlphaFoldDB" id="A0A8J6HAR3"/>
<dbReference type="InterPro" id="IPR050505">
    <property type="entry name" value="WDR55/POC1"/>
</dbReference>
<keyword evidence="2 5" id="KW-0853">WD repeat</keyword>
<feature type="region of interest" description="Disordered" evidence="6">
    <location>
        <begin position="1"/>
        <end position="61"/>
    </location>
</feature>
<feature type="repeat" description="WD" evidence="5">
    <location>
        <begin position="166"/>
        <end position="206"/>
    </location>
</feature>
<dbReference type="InterPro" id="IPR036322">
    <property type="entry name" value="WD40_repeat_dom_sf"/>
</dbReference>
<evidence type="ECO:0000256" key="5">
    <source>
        <dbReference type="PROSITE-ProRule" id="PRU00221"/>
    </source>
</evidence>